<organism evidence="2 3">
    <name type="scientific">Rotaria magnacalcarata</name>
    <dbReference type="NCBI Taxonomy" id="392030"/>
    <lineage>
        <taxon>Eukaryota</taxon>
        <taxon>Metazoa</taxon>
        <taxon>Spiralia</taxon>
        <taxon>Gnathifera</taxon>
        <taxon>Rotifera</taxon>
        <taxon>Eurotatoria</taxon>
        <taxon>Bdelloidea</taxon>
        <taxon>Philodinida</taxon>
        <taxon>Philodinidae</taxon>
        <taxon>Rotaria</taxon>
    </lineage>
</organism>
<dbReference type="Proteomes" id="UP000663866">
    <property type="component" value="Unassembled WGS sequence"/>
</dbReference>
<reference evidence="2" key="1">
    <citation type="submission" date="2021-02" db="EMBL/GenBank/DDBJ databases">
        <authorList>
            <person name="Nowell W R."/>
        </authorList>
    </citation>
    <scope>NUCLEOTIDE SEQUENCE</scope>
</reference>
<keyword evidence="3" id="KW-1185">Reference proteome</keyword>
<dbReference type="AlphaFoldDB" id="A0A820IIQ6"/>
<evidence type="ECO:0000313" key="2">
    <source>
        <dbReference type="EMBL" id="CAF4310685.1"/>
    </source>
</evidence>
<accession>A0A820IIQ6</accession>
<evidence type="ECO:0000313" key="3">
    <source>
        <dbReference type="Proteomes" id="UP000663866"/>
    </source>
</evidence>
<comment type="caution">
    <text evidence="2">The sequence shown here is derived from an EMBL/GenBank/DDBJ whole genome shotgun (WGS) entry which is preliminary data.</text>
</comment>
<evidence type="ECO:0000256" key="1">
    <source>
        <dbReference type="SAM" id="MobiDB-lite"/>
    </source>
</evidence>
<name>A0A820IIQ6_9BILA</name>
<dbReference type="EMBL" id="CAJOBG010017238">
    <property type="protein sequence ID" value="CAF4310685.1"/>
    <property type="molecule type" value="Genomic_DNA"/>
</dbReference>
<gene>
    <name evidence="2" type="ORF">OVN521_LOCUS31639</name>
</gene>
<feature type="compositionally biased region" description="Polar residues" evidence="1">
    <location>
        <begin position="235"/>
        <end position="247"/>
    </location>
</feature>
<sequence length="612" mass="69395">RGLNTNRTHTQIMKNVNKSLIDGNYLSDANRIKQLDQNFNRYLRSLENQSLQRELNYDLIRCFSSTYLDDLRREENRNIQTRSNMRSYTYEDVQDIHMSPTLESFKMKRAVDRERRLRLSTSFDGQITSSTPTSSLGAGILSPLLSSYSPIMTGSLNENIDAQSGGFDTDRRSQKSHTSTAQTPTNGRPGFSTPGPNVDMFYEIMHDRFRGVDATIAGQVSNASQYAKNRGYQQLPSTTISQMNPVDNDSDVDIKSNSSFWSDEEEEQQQTIDDNQRKTIPNQRQLSRYLSTVNRSLLDRPSDLIADFYISKLNRSMKESVRHVETIARDKALMRQDRNREFIEETTSKLGRSLSAEHLYQVRKEHLRYKQPVTTPTSFTVEDVADIYKPFVLENYKRKIAIEVERRRRERQGQLMAGSSTPSMYASDTDFTSVVRSTQPPIIEAPLIPVVGRGDRTLNLTCTSILRTNEPGAQTIANDPRSELIIVRSPVVQSKKIRTGRARRIVTDDGSADVVHHVGIISPPPLYSVLGPASAPKVPIKIEQHDTTHITTVAPPDFVDRTEVHIRKERAHSNIVQPTPDGLVERALATSQQVLFRNADYNTSLKIATQVK</sequence>
<feature type="compositionally biased region" description="Polar residues" evidence="1">
    <location>
        <begin position="176"/>
        <end position="186"/>
    </location>
</feature>
<feature type="region of interest" description="Disordered" evidence="1">
    <location>
        <begin position="156"/>
        <end position="199"/>
    </location>
</feature>
<feature type="non-terminal residue" evidence="2">
    <location>
        <position position="1"/>
    </location>
</feature>
<protein>
    <submittedName>
        <fullName evidence="2">Uncharacterized protein</fullName>
    </submittedName>
</protein>
<proteinExistence type="predicted"/>
<feature type="region of interest" description="Disordered" evidence="1">
    <location>
        <begin position="235"/>
        <end position="273"/>
    </location>
</feature>